<evidence type="ECO:0000256" key="1">
    <source>
        <dbReference type="SAM" id="SignalP"/>
    </source>
</evidence>
<feature type="signal peptide" evidence="1">
    <location>
        <begin position="1"/>
        <end position="26"/>
    </location>
</feature>
<evidence type="ECO:0008006" key="4">
    <source>
        <dbReference type="Google" id="ProtNLM"/>
    </source>
</evidence>
<gene>
    <name evidence="2" type="ORF">H4F99_10500</name>
</gene>
<evidence type="ECO:0000313" key="3">
    <source>
        <dbReference type="Proteomes" id="UP000552587"/>
    </source>
</evidence>
<accession>A0A7W3YF38</accession>
<comment type="caution">
    <text evidence="2">The sequence shown here is derived from an EMBL/GenBank/DDBJ whole genome shotgun (WGS) entry which is preliminary data.</text>
</comment>
<dbReference type="EMBL" id="JACHTE010000007">
    <property type="protein sequence ID" value="MBB1088920.1"/>
    <property type="molecule type" value="Genomic_DNA"/>
</dbReference>
<protein>
    <recommendedName>
        <fullName evidence="4">DUF3558 domain-containing protein</fullName>
    </recommendedName>
</protein>
<evidence type="ECO:0000313" key="2">
    <source>
        <dbReference type="EMBL" id="MBB1088920.1"/>
    </source>
</evidence>
<feature type="chain" id="PRO_5031054788" description="DUF3558 domain-containing protein" evidence="1">
    <location>
        <begin position="27"/>
        <end position="221"/>
    </location>
</feature>
<proteinExistence type="predicted"/>
<sequence length="221" mass="23930">MSFRVAAQMPWRGIALLAALFATACALPTPQDTAEVDDECDDNPIAAAFPDTPAIATEPLLWMQCSAVEVSARYGQEDPDTGEGEHCTISIHDTGASLPDDILGMGTDEMVLHAREGMLAFAHFNVDALVEYRAYTLQDPVLLHEYGGPDHLPVVGKTRTGDDYGITVPLRDEEPAPQALISVIRDRHVLEIECTHPVANHDEARDLYAPYLGVLSLGALP</sequence>
<dbReference type="PROSITE" id="PS51257">
    <property type="entry name" value="PROKAR_LIPOPROTEIN"/>
    <property type="match status" value="1"/>
</dbReference>
<dbReference type="Proteomes" id="UP000552587">
    <property type="component" value="Unassembled WGS sequence"/>
</dbReference>
<name>A0A7W3YF38_9GAMM</name>
<reference evidence="2 3" key="1">
    <citation type="submission" date="2020-07" db="EMBL/GenBank/DDBJ databases">
        <authorList>
            <person name="Xu S."/>
            <person name="Li A."/>
        </authorList>
    </citation>
    <scope>NUCLEOTIDE SEQUENCE [LARGE SCALE GENOMIC DNA]</scope>
    <source>
        <strain evidence="2 3">SG-8</strain>
    </source>
</reference>
<dbReference type="RefSeq" id="WP_182669708.1">
    <property type="nucleotide sequence ID" value="NZ_JACHTE010000007.1"/>
</dbReference>
<keyword evidence="1" id="KW-0732">Signal</keyword>
<organism evidence="2 3">
    <name type="scientific">Marilutibacter penaei</name>
    <dbReference type="NCBI Taxonomy" id="2759900"/>
    <lineage>
        <taxon>Bacteria</taxon>
        <taxon>Pseudomonadati</taxon>
        <taxon>Pseudomonadota</taxon>
        <taxon>Gammaproteobacteria</taxon>
        <taxon>Lysobacterales</taxon>
        <taxon>Lysobacteraceae</taxon>
        <taxon>Marilutibacter</taxon>
    </lineage>
</organism>
<keyword evidence="3" id="KW-1185">Reference proteome</keyword>
<dbReference type="AlphaFoldDB" id="A0A7W3YF38"/>